<keyword evidence="1" id="KW-1133">Transmembrane helix</keyword>
<dbReference type="OrthoDB" id="10591595at2759"/>
<sequence>MNSSFINAIEIYNSTRPFLRPYIDKSLVAEILPLFNFVFIIFGTIGNLLTFAILIRKNVRKHSYMRYLASFQTHINGNINNSRTYTCYEPASFFVVWDVVHIIIHAKKMNLHCKSMSYSINKPIPVASETQFKTPIKDLIIQKLDKKKRVYKKSVNIQEVAKSNVEQASTSVATSNMALAVHARRSKKMQAKGFHVANLLLFLTVSFFFTTVPYSTFYALKLNTNLEGKTKSIVIGILTLLQYMRHSANFLIYLFTSSIIKNEINIIFLNFQRNVLRPKPF</sequence>
<name>A0A813WYG8_9BILA</name>
<dbReference type="AlphaFoldDB" id="A0A813WYG8"/>
<keyword evidence="1" id="KW-0812">Transmembrane</keyword>
<organism evidence="2 3">
    <name type="scientific">Brachionus calyciflorus</name>
    <dbReference type="NCBI Taxonomy" id="104777"/>
    <lineage>
        <taxon>Eukaryota</taxon>
        <taxon>Metazoa</taxon>
        <taxon>Spiralia</taxon>
        <taxon>Gnathifera</taxon>
        <taxon>Rotifera</taxon>
        <taxon>Eurotatoria</taxon>
        <taxon>Monogononta</taxon>
        <taxon>Pseudotrocha</taxon>
        <taxon>Ploima</taxon>
        <taxon>Brachionidae</taxon>
        <taxon>Brachionus</taxon>
    </lineage>
</organism>
<keyword evidence="1" id="KW-0472">Membrane</keyword>
<evidence type="ECO:0000256" key="1">
    <source>
        <dbReference type="SAM" id="Phobius"/>
    </source>
</evidence>
<evidence type="ECO:0000313" key="2">
    <source>
        <dbReference type="EMBL" id="CAF0860591.1"/>
    </source>
</evidence>
<keyword evidence="3" id="KW-1185">Reference proteome</keyword>
<dbReference type="Gene3D" id="1.20.1070.10">
    <property type="entry name" value="Rhodopsin 7-helix transmembrane proteins"/>
    <property type="match status" value="1"/>
</dbReference>
<feature type="transmembrane region" description="Helical" evidence="1">
    <location>
        <begin position="34"/>
        <end position="55"/>
    </location>
</feature>
<comment type="caution">
    <text evidence="2">The sequence shown here is derived from an EMBL/GenBank/DDBJ whole genome shotgun (WGS) entry which is preliminary data.</text>
</comment>
<feature type="transmembrane region" description="Helical" evidence="1">
    <location>
        <begin position="194"/>
        <end position="214"/>
    </location>
</feature>
<evidence type="ECO:0008006" key="4">
    <source>
        <dbReference type="Google" id="ProtNLM"/>
    </source>
</evidence>
<evidence type="ECO:0000313" key="3">
    <source>
        <dbReference type="Proteomes" id="UP000663879"/>
    </source>
</evidence>
<dbReference type="Proteomes" id="UP000663879">
    <property type="component" value="Unassembled WGS sequence"/>
</dbReference>
<gene>
    <name evidence="2" type="ORF">OXX778_LOCUS9418</name>
</gene>
<dbReference type="EMBL" id="CAJNOC010001389">
    <property type="protein sequence ID" value="CAF0860591.1"/>
    <property type="molecule type" value="Genomic_DNA"/>
</dbReference>
<proteinExistence type="predicted"/>
<reference evidence="2" key="1">
    <citation type="submission" date="2021-02" db="EMBL/GenBank/DDBJ databases">
        <authorList>
            <person name="Nowell W R."/>
        </authorList>
    </citation>
    <scope>NUCLEOTIDE SEQUENCE</scope>
    <source>
        <strain evidence="2">Ploen Becks lab</strain>
    </source>
</reference>
<protein>
    <recommendedName>
        <fullName evidence="4">G-protein coupled receptors family 1 profile domain-containing protein</fullName>
    </recommendedName>
</protein>
<accession>A0A813WYG8</accession>